<sequence>MIAGMALGATMASVLGADDLRQWGWRIPFAVGGALGLAALGLRAYLREPVPDDDRRALPVRYHVGSLRRDRRALIAVAAVVAGSTVAIYAWGNSASAFAITFGGMSKSAALWAAVAAYATAAALIPVWGEIADRVGHRTVMLAGTIVVTLGSLPVSAAISGGPLNLYLCMTAMMVPIGAILSVEPVYIARLVPAASRTTAIGVTYSLVAAVLGGTAPYIRAWMHLHISDTAFAVYVTALAAVSVVALLLVRPPDDDATPGRPHSDGPGSVAGGPDRPELAAAVPRPGPDAS</sequence>
<evidence type="ECO:0000256" key="6">
    <source>
        <dbReference type="ARBA" id="ARBA00022989"/>
    </source>
</evidence>
<evidence type="ECO:0000256" key="1">
    <source>
        <dbReference type="ARBA" id="ARBA00004651"/>
    </source>
</evidence>
<protein>
    <recommendedName>
        <fullName evidence="10">Major facilitator superfamily (MFS) profile domain-containing protein</fullName>
    </recommendedName>
</protein>
<dbReference type="Proteomes" id="UP000070258">
    <property type="component" value="Unassembled WGS sequence"/>
</dbReference>
<comment type="subcellular location">
    <subcellularLocation>
        <location evidence="1">Cell membrane</location>
        <topology evidence="1">Multi-pass membrane protein</topology>
    </subcellularLocation>
</comment>
<dbReference type="EMBL" id="LSRE01000001">
    <property type="protein sequence ID" value="KXP01567.1"/>
    <property type="molecule type" value="Genomic_DNA"/>
</dbReference>
<dbReference type="InterPro" id="IPR020846">
    <property type="entry name" value="MFS_dom"/>
</dbReference>
<gene>
    <name evidence="12" type="ORF">AXK60_02485</name>
    <name evidence="11" type="ORF">AXK61_01840</name>
</gene>
<dbReference type="GO" id="GO:0015293">
    <property type="term" value="F:symporter activity"/>
    <property type="evidence" value="ECO:0007669"/>
    <property type="project" value="UniProtKB-KW"/>
</dbReference>
<evidence type="ECO:0000256" key="8">
    <source>
        <dbReference type="SAM" id="MobiDB-lite"/>
    </source>
</evidence>
<dbReference type="PANTHER" id="PTHR43528">
    <property type="entry name" value="ALPHA-KETOGLUTARATE PERMEASE"/>
    <property type="match status" value="1"/>
</dbReference>
<evidence type="ECO:0000256" key="2">
    <source>
        <dbReference type="ARBA" id="ARBA00022448"/>
    </source>
</evidence>
<keyword evidence="7 9" id="KW-0472">Membrane</keyword>
<feature type="transmembrane region" description="Helical" evidence="9">
    <location>
        <begin position="165"/>
        <end position="188"/>
    </location>
</feature>
<evidence type="ECO:0000256" key="9">
    <source>
        <dbReference type="SAM" id="Phobius"/>
    </source>
</evidence>
<feature type="transmembrane region" description="Helical" evidence="9">
    <location>
        <begin position="73"/>
        <end position="91"/>
    </location>
</feature>
<dbReference type="GO" id="GO:0005886">
    <property type="term" value="C:plasma membrane"/>
    <property type="evidence" value="ECO:0007669"/>
    <property type="project" value="UniProtKB-SubCell"/>
</dbReference>
<evidence type="ECO:0000313" key="11">
    <source>
        <dbReference type="EMBL" id="KXP01567.1"/>
    </source>
</evidence>
<dbReference type="InterPro" id="IPR011701">
    <property type="entry name" value="MFS"/>
</dbReference>
<dbReference type="Gene3D" id="1.20.1720.10">
    <property type="entry name" value="Multidrug resistance protein D"/>
    <property type="match status" value="1"/>
</dbReference>
<feature type="transmembrane region" description="Helical" evidence="9">
    <location>
        <begin position="140"/>
        <end position="159"/>
    </location>
</feature>
<reference evidence="13" key="1">
    <citation type="submission" date="2016-02" db="EMBL/GenBank/DDBJ databases">
        <authorList>
            <person name="Wen L."/>
            <person name="He K."/>
            <person name="Yang H."/>
        </authorList>
    </citation>
    <scope>NUCLEOTIDE SEQUENCE [LARGE SCALE GENOMIC DNA]</scope>
    <source>
        <strain evidence="13">JCM 15929</strain>
    </source>
</reference>
<comment type="caution">
    <text evidence="12">The sequence shown here is derived from an EMBL/GenBank/DDBJ whole genome shotgun (WGS) entry which is preliminary data.</text>
</comment>
<dbReference type="Proteomes" id="UP000070409">
    <property type="component" value="Unassembled WGS sequence"/>
</dbReference>
<evidence type="ECO:0000256" key="7">
    <source>
        <dbReference type="ARBA" id="ARBA00023136"/>
    </source>
</evidence>
<evidence type="ECO:0000259" key="10">
    <source>
        <dbReference type="PROSITE" id="PS50850"/>
    </source>
</evidence>
<keyword evidence="6 9" id="KW-1133">Transmembrane helix</keyword>
<dbReference type="PANTHER" id="PTHR43528:SF1">
    <property type="entry name" value="ALPHA-KETOGLUTARATE PERMEASE"/>
    <property type="match status" value="1"/>
</dbReference>
<dbReference type="InterPro" id="IPR036259">
    <property type="entry name" value="MFS_trans_sf"/>
</dbReference>
<evidence type="ECO:0000313" key="12">
    <source>
        <dbReference type="EMBL" id="KXP14768.1"/>
    </source>
</evidence>
<evidence type="ECO:0000256" key="4">
    <source>
        <dbReference type="ARBA" id="ARBA00022692"/>
    </source>
</evidence>
<accession>A0A138AWD8</accession>
<evidence type="ECO:0000256" key="5">
    <source>
        <dbReference type="ARBA" id="ARBA00022847"/>
    </source>
</evidence>
<feature type="transmembrane region" description="Helical" evidence="9">
    <location>
        <begin position="200"/>
        <end position="219"/>
    </location>
</feature>
<feature type="transmembrane region" description="Helical" evidence="9">
    <location>
        <begin position="27"/>
        <end position="46"/>
    </location>
</feature>
<keyword evidence="3" id="KW-1003">Cell membrane</keyword>
<reference evidence="12" key="3">
    <citation type="submission" date="2016-02" db="EMBL/GenBank/DDBJ databases">
        <authorList>
            <person name="Teng J.L."/>
            <person name="Yang Y."/>
            <person name="Huang Y."/>
            <person name="Guo F."/>
            <person name="Wei W."/>
            <person name="Chen J.H."/>
            <person name="Wong S.Y."/>
            <person name="Lau S.K."/>
            <person name="Woo P.C."/>
        </authorList>
    </citation>
    <scope>NUCLEOTIDE SEQUENCE</scope>
    <source>
        <strain evidence="12">JCM 15929</strain>
    </source>
</reference>
<dbReference type="Gene3D" id="1.20.1250.20">
    <property type="entry name" value="MFS general substrate transporter like domains"/>
    <property type="match status" value="1"/>
</dbReference>
<name>A0A138AWD8_9ACTN</name>
<keyword evidence="5" id="KW-0769">Symport</keyword>
<keyword evidence="2" id="KW-0813">Transport</keyword>
<dbReference type="AlphaFoldDB" id="A0A138AWD8"/>
<evidence type="ECO:0000313" key="13">
    <source>
        <dbReference type="Proteomes" id="UP000070258"/>
    </source>
</evidence>
<dbReference type="PROSITE" id="PS50850">
    <property type="entry name" value="MFS"/>
    <property type="match status" value="1"/>
</dbReference>
<keyword evidence="14" id="KW-1185">Reference proteome</keyword>
<organism evidence="12 13">
    <name type="scientific">Tsukamurella pseudospumae</name>
    <dbReference type="NCBI Taxonomy" id="239498"/>
    <lineage>
        <taxon>Bacteria</taxon>
        <taxon>Bacillati</taxon>
        <taxon>Actinomycetota</taxon>
        <taxon>Actinomycetes</taxon>
        <taxon>Mycobacteriales</taxon>
        <taxon>Tsukamurellaceae</taxon>
        <taxon>Tsukamurella</taxon>
    </lineage>
</organism>
<feature type="domain" description="Major facilitator superfamily (MFS) profile" evidence="10">
    <location>
        <begin position="1"/>
        <end position="255"/>
    </location>
</feature>
<dbReference type="SUPFAM" id="SSF103473">
    <property type="entry name" value="MFS general substrate transporter"/>
    <property type="match status" value="1"/>
</dbReference>
<evidence type="ECO:0000313" key="14">
    <source>
        <dbReference type="Proteomes" id="UP000070409"/>
    </source>
</evidence>
<reference evidence="11 14" key="2">
    <citation type="submission" date="2016-02" db="EMBL/GenBank/DDBJ databases">
        <authorList>
            <person name="Teng J.L."/>
            <person name="Tang Y."/>
            <person name="Huang Y."/>
            <person name="Guo F."/>
            <person name="Wei W."/>
            <person name="Chen J.H."/>
            <person name="Wong S.Y."/>
            <person name="Lau S.K."/>
            <person name="Woo P.C."/>
        </authorList>
    </citation>
    <scope>NUCLEOTIDE SEQUENCE [LARGE SCALE GENOMIC DNA]</scope>
    <source>
        <strain evidence="11 14">JCM 13375</strain>
    </source>
</reference>
<dbReference type="EMBL" id="LSRF01000001">
    <property type="protein sequence ID" value="KXP14768.1"/>
    <property type="molecule type" value="Genomic_DNA"/>
</dbReference>
<dbReference type="InterPro" id="IPR051084">
    <property type="entry name" value="H+-coupled_symporters"/>
</dbReference>
<feature type="transmembrane region" description="Helical" evidence="9">
    <location>
        <begin position="111"/>
        <end position="128"/>
    </location>
</feature>
<keyword evidence="4 9" id="KW-0812">Transmembrane</keyword>
<feature type="region of interest" description="Disordered" evidence="8">
    <location>
        <begin position="254"/>
        <end position="291"/>
    </location>
</feature>
<dbReference type="STRING" id="239498.AXK60_02485"/>
<dbReference type="Pfam" id="PF07690">
    <property type="entry name" value="MFS_1"/>
    <property type="match status" value="1"/>
</dbReference>
<evidence type="ECO:0000256" key="3">
    <source>
        <dbReference type="ARBA" id="ARBA00022475"/>
    </source>
</evidence>
<proteinExistence type="predicted"/>
<feature type="transmembrane region" description="Helical" evidence="9">
    <location>
        <begin position="231"/>
        <end position="250"/>
    </location>
</feature>